<accession>A0A6J5W1Q0</accession>
<protein>
    <submittedName>
        <fullName evidence="2">Uncharacterized protein</fullName>
    </submittedName>
</protein>
<dbReference type="EMBL" id="CAEKKB010000001">
    <property type="protein sequence ID" value="CAB4295346.1"/>
    <property type="molecule type" value="Genomic_DNA"/>
</dbReference>
<name>A0A6J5W1Q0_PRUAR</name>
<proteinExistence type="predicted"/>
<organism evidence="2 3">
    <name type="scientific">Prunus armeniaca</name>
    <name type="common">Apricot</name>
    <name type="synonym">Armeniaca vulgaris</name>
    <dbReference type="NCBI Taxonomy" id="36596"/>
    <lineage>
        <taxon>Eukaryota</taxon>
        <taxon>Viridiplantae</taxon>
        <taxon>Streptophyta</taxon>
        <taxon>Embryophyta</taxon>
        <taxon>Tracheophyta</taxon>
        <taxon>Spermatophyta</taxon>
        <taxon>Magnoliopsida</taxon>
        <taxon>eudicotyledons</taxon>
        <taxon>Gunneridae</taxon>
        <taxon>Pentapetalae</taxon>
        <taxon>rosids</taxon>
        <taxon>fabids</taxon>
        <taxon>Rosales</taxon>
        <taxon>Rosaceae</taxon>
        <taxon>Amygdaloideae</taxon>
        <taxon>Amygdaleae</taxon>
        <taxon>Prunus</taxon>
    </lineage>
</organism>
<sequence>MLNTASEVRYFHNFRGTIVRLVSWHTSPYVSLDFGGAVEGDILYIIKPLDYYNVRDILLHTLKKKDNEVEHKHQDEEKKMESTKSRMNVKVEHEASVTITDLTPQLVMAPTRGMWVVQFYEDLFGARLIRYNKFEPQHLCALKWRLDQTNSSSQTRTISE</sequence>
<gene>
    <name evidence="2" type="ORF">ORAREDHAP_LOCUS6688</name>
</gene>
<evidence type="ECO:0000313" key="2">
    <source>
        <dbReference type="EMBL" id="CAB4295346.1"/>
    </source>
</evidence>
<reference evidence="3" key="1">
    <citation type="journal article" date="2020" name="Genome Biol.">
        <title>Gamete binning: chromosome-level and haplotype-resolved genome assembly enabled by high-throughput single-cell sequencing of gamete genomes.</title>
        <authorList>
            <person name="Campoy J.A."/>
            <person name="Sun H."/>
            <person name="Goel M."/>
            <person name="Jiao W.-B."/>
            <person name="Folz-Donahue K."/>
            <person name="Wang N."/>
            <person name="Rubio M."/>
            <person name="Liu C."/>
            <person name="Kukat C."/>
            <person name="Ruiz D."/>
            <person name="Huettel B."/>
            <person name="Schneeberger K."/>
        </authorList>
    </citation>
    <scope>NUCLEOTIDE SEQUENCE [LARGE SCALE GENOMIC DNA]</scope>
    <source>
        <strain evidence="3">cv. Rojo Pasion</strain>
    </source>
</reference>
<evidence type="ECO:0000256" key="1">
    <source>
        <dbReference type="SAM" id="MobiDB-lite"/>
    </source>
</evidence>
<dbReference type="Proteomes" id="UP000507245">
    <property type="component" value="Unassembled WGS sequence"/>
</dbReference>
<dbReference type="AlphaFoldDB" id="A0A6J5W1Q0"/>
<evidence type="ECO:0000313" key="3">
    <source>
        <dbReference type="Proteomes" id="UP000507245"/>
    </source>
</evidence>
<feature type="region of interest" description="Disordered" evidence="1">
    <location>
        <begin position="68"/>
        <end position="87"/>
    </location>
</feature>
<keyword evidence="3" id="KW-1185">Reference proteome</keyword>